<dbReference type="Proteomes" id="UP000011717">
    <property type="component" value="Unassembled WGS sequence"/>
</dbReference>
<dbReference type="Gene3D" id="3.40.309.10">
    <property type="entry name" value="Aldehyde Dehydrogenase, Chain A, domain 2"/>
    <property type="match status" value="1"/>
</dbReference>
<dbReference type="PROSITE" id="PS00687">
    <property type="entry name" value="ALDEHYDE_DEHYDR_GLU"/>
    <property type="match status" value="1"/>
</dbReference>
<dbReference type="InterPro" id="IPR017649">
    <property type="entry name" value="SuccinylGlu_semiald_DH_AstD"/>
</dbReference>
<dbReference type="PROSITE" id="PS00070">
    <property type="entry name" value="ALDEHYDE_DEHYDR_CYS"/>
    <property type="match status" value="1"/>
</dbReference>
<dbReference type="InterPro" id="IPR016160">
    <property type="entry name" value="Ald_DH_CS_CYS"/>
</dbReference>
<evidence type="ECO:0000256" key="1">
    <source>
        <dbReference type="ARBA" id="ARBA00022503"/>
    </source>
</evidence>
<accession>M2TPY2</accession>
<dbReference type="InterPro" id="IPR016162">
    <property type="entry name" value="Ald_DH_N"/>
</dbReference>
<comment type="caution">
    <text evidence="8">The sequence shown here is derived from an EMBL/GenBank/DDBJ whole genome shotgun (WGS) entry which is preliminary data.</text>
</comment>
<feature type="active site" evidence="4">
    <location>
        <position position="232"/>
    </location>
</feature>
<dbReference type="Gene3D" id="3.40.605.10">
    <property type="entry name" value="Aldehyde Dehydrogenase, Chain A, domain 1"/>
    <property type="match status" value="1"/>
</dbReference>
<dbReference type="InterPro" id="IPR016163">
    <property type="entry name" value="Ald_DH_C"/>
</dbReference>
<dbReference type="NCBIfam" id="NF006992">
    <property type="entry name" value="PRK09457.1"/>
    <property type="match status" value="1"/>
</dbReference>
<keyword evidence="3" id="KW-0520">NAD</keyword>
<dbReference type="FunFam" id="3.40.605.10:FF:000010">
    <property type="entry name" value="N-succinylglutamate 5-semialdehyde dehydrogenase"/>
    <property type="match status" value="1"/>
</dbReference>
<gene>
    <name evidence="8" type="ORF">C725_0783</name>
</gene>
<feature type="domain" description="Aldehyde dehydrogenase" evidence="7">
    <location>
        <begin position="8"/>
        <end position="449"/>
    </location>
</feature>
<evidence type="ECO:0000256" key="6">
    <source>
        <dbReference type="SAM" id="MobiDB-lite"/>
    </source>
</evidence>
<dbReference type="NCBIfam" id="TIGR03240">
    <property type="entry name" value="arg_catab_astD"/>
    <property type="match status" value="1"/>
</dbReference>
<evidence type="ECO:0000256" key="3">
    <source>
        <dbReference type="ARBA" id="ARBA00023027"/>
    </source>
</evidence>
<dbReference type="PANTHER" id="PTHR11699">
    <property type="entry name" value="ALDEHYDE DEHYDROGENASE-RELATED"/>
    <property type="match status" value="1"/>
</dbReference>
<protein>
    <submittedName>
        <fullName evidence="8">Succinylglutamic semialdehyde dehydrogenase</fullName>
    </submittedName>
</protein>
<dbReference type="InterPro" id="IPR015590">
    <property type="entry name" value="Aldehyde_DH_dom"/>
</dbReference>
<name>M2TPY2_9SPHN</name>
<feature type="region of interest" description="Disordered" evidence="6">
    <location>
        <begin position="1"/>
        <end position="22"/>
    </location>
</feature>
<dbReference type="GO" id="GO:0043824">
    <property type="term" value="F:succinylglutamate-semialdehyde dehydrogenase activity"/>
    <property type="evidence" value="ECO:0007669"/>
    <property type="project" value="InterPro"/>
</dbReference>
<proteinExistence type="inferred from homology"/>
<dbReference type="PATRIC" id="fig|1234595.3.peg.782"/>
<evidence type="ECO:0000313" key="9">
    <source>
        <dbReference type="Proteomes" id="UP000011717"/>
    </source>
</evidence>
<organism evidence="8 9">
    <name type="scientific">Pacificimonas flava</name>
    <dbReference type="NCBI Taxonomy" id="1234595"/>
    <lineage>
        <taxon>Bacteria</taxon>
        <taxon>Pseudomonadati</taxon>
        <taxon>Pseudomonadota</taxon>
        <taxon>Alphaproteobacteria</taxon>
        <taxon>Sphingomonadales</taxon>
        <taxon>Sphingosinicellaceae</taxon>
        <taxon>Pacificimonas</taxon>
    </lineage>
</organism>
<dbReference type="RefSeq" id="WP_008600277.1">
    <property type="nucleotide sequence ID" value="NZ_AMRV01000002.1"/>
</dbReference>
<evidence type="ECO:0000256" key="4">
    <source>
        <dbReference type="PROSITE-ProRule" id="PRU10007"/>
    </source>
</evidence>
<dbReference type="AlphaFoldDB" id="M2TPY2"/>
<evidence type="ECO:0000256" key="5">
    <source>
        <dbReference type="RuleBase" id="RU003345"/>
    </source>
</evidence>
<dbReference type="GO" id="GO:0006527">
    <property type="term" value="P:L-arginine catabolic process"/>
    <property type="evidence" value="ECO:0007669"/>
    <property type="project" value="InterPro"/>
</dbReference>
<dbReference type="OrthoDB" id="9802947at2"/>
<comment type="similarity">
    <text evidence="5">Belongs to the aldehyde dehydrogenase family.</text>
</comment>
<dbReference type="InterPro" id="IPR029510">
    <property type="entry name" value="Ald_DH_CS_GLU"/>
</dbReference>
<dbReference type="Pfam" id="PF00171">
    <property type="entry name" value="Aldedh"/>
    <property type="match status" value="1"/>
</dbReference>
<evidence type="ECO:0000313" key="8">
    <source>
        <dbReference type="EMBL" id="EMD83811.1"/>
    </source>
</evidence>
<dbReference type="CDD" id="cd07095">
    <property type="entry name" value="ALDH_SGSD_AstD"/>
    <property type="match status" value="1"/>
</dbReference>
<keyword evidence="2 5" id="KW-0560">Oxidoreductase</keyword>
<dbReference type="SUPFAM" id="SSF53720">
    <property type="entry name" value="ALDH-like"/>
    <property type="match status" value="1"/>
</dbReference>
<dbReference type="InterPro" id="IPR016161">
    <property type="entry name" value="Ald_DH/histidinol_DH"/>
</dbReference>
<evidence type="ECO:0000259" key="7">
    <source>
        <dbReference type="Pfam" id="PF00171"/>
    </source>
</evidence>
<evidence type="ECO:0000256" key="2">
    <source>
        <dbReference type="ARBA" id="ARBA00023002"/>
    </source>
</evidence>
<reference evidence="8 9" key="1">
    <citation type="journal article" date="2013" name="Genome Announc.">
        <title>Draft Genome Sequence of Strain JLT2015T, Belonging to the Family Sphingomonadaceae of the Alphaproteobacteria.</title>
        <authorList>
            <person name="Tang K."/>
            <person name="Liu K."/>
            <person name="Li S."/>
            <person name="Jiao N."/>
        </authorList>
    </citation>
    <scope>NUCLEOTIDE SEQUENCE [LARGE SCALE GENOMIC DNA]</scope>
    <source>
        <strain evidence="8 9">JLT2015</strain>
    </source>
</reference>
<sequence>MSRPELISTDPSTGEEVWRGAEASAEDVAKAVEAARAAQPAWEARPLSERREVLQRFQNAVRDRREDLARMISRETGKPFWETQGEADAVMAKVDISMTAYQERTGNREKDGEHFRQALRHRPHGVLAVLGPYNFPAHLPNGHIVPGLLAGNTMVFKPSELTPGTAALMKECWDAAGLPDGCLQIVQGGGPAGKALAGHSDINGLLFTGSAGTGHALARQFADRPDKILALEMGGNNPLICWDVRENDLEAAAALIVQSAFLSAGQRCTNARRLIVRDKVHDEILHYVNEIAADLIVGAPFDEPQPFMGPVVSNRAADVLQEQYLNLVMSGAKQIRPLERPDADKPFLSPAIIDATNADRPDEEMFGPVLQLIRVADFDAAVREANNTRFGLSAGLISDDPELYERFRREIRAGIVNWNRPTNGASSAAPFGGVGDSGNHRASAYYAADYCAYPVASLEHDRIRGEIGVGRASYGEKKAAE</sequence>
<keyword evidence="1" id="KW-0056">Arginine metabolism</keyword>
<keyword evidence="9" id="KW-1185">Reference proteome</keyword>
<dbReference type="EMBL" id="AMRV01000002">
    <property type="protein sequence ID" value="EMD83811.1"/>
    <property type="molecule type" value="Genomic_DNA"/>
</dbReference>